<dbReference type="Gene3D" id="2.60.40.2810">
    <property type="match status" value="1"/>
</dbReference>
<name>A0A0B8NZ28_9VIBR</name>
<gene>
    <name evidence="2" type="ORF">JCM19231_370</name>
</gene>
<dbReference type="InterPro" id="IPR041690">
    <property type="entry name" value="Cadherin_5"/>
</dbReference>
<dbReference type="Pfam" id="PF17892">
    <property type="entry name" value="Cadherin_5"/>
    <property type="match status" value="1"/>
</dbReference>
<dbReference type="AlphaFoldDB" id="A0A0B8NZ28"/>
<feature type="domain" description="Cadherin-like" evidence="1">
    <location>
        <begin position="1"/>
        <end position="68"/>
    </location>
</feature>
<organism evidence="2 3">
    <name type="scientific">Vibrio ishigakensis</name>
    <dbReference type="NCBI Taxonomy" id="1481914"/>
    <lineage>
        <taxon>Bacteria</taxon>
        <taxon>Pseudomonadati</taxon>
        <taxon>Pseudomonadota</taxon>
        <taxon>Gammaproteobacteria</taxon>
        <taxon>Vibrionales</taxon>
        <taxon>Vibrionaceae</taxon>
        <taxon>Vibrio</taxon>
    </lineage>
</organism>
<protein>
    <submittedName>
        <fullName evidence="2">RTX toxin</fullName>
    </submittedName>
</protein>
<dbReference type="Proteomes" id="UP000031671">
    <property type="component" value="Unassembled WGS sequence"/>
</dbReference>
<sequence>MTFTDEQLLAGADDIDGDALSISDVSYTGADGVFTDNGDGTYEFAPNANFNGEVPLDFTVSDGQAEASMPTSM</sequence>
<accession>A0A0B8NZ28</accession>
<evidence type="ECO:0000313" key="2">
    <source>
        <dbReference type="EMBL" id="GAM59800.1"/>
    </source>
</evidence>
<reference evidence="2 3" key="1">
    <citation type="submission" date="2015-01" db="EMBL/GenBank/DDBJ databases">
        <title>Vibrio sp. C1 JCM 19231 whole genome shotgun sequence.</title>
        <authorList>
            <person name="Sawabe T."/>
            <person name="Meirelles P."/>
            <person name="Feng G."/>
            <person name="Sayaka M."/>
            <person name="Hattori M."/>
            <person name="Ohkuma M."/>
        </authorList>
    </citation>
    <scope>NUCLEOTIDE SEQUENCE [LARGE SCALE GENOMIC DNA]</scope>
    <source>
        <strain evidence="3">JCM 19231</strain>
    </source>
</reference>
<evidence type="ECO:0000259" key="1">
    <source>
        <dbReference type="Pfam" id="PF17892"/>
    </source>
</evidence>
<comment type="caution">
    <text evidence="2">The sequence shown here is derived from an EMBL/GenBank/DDBJ whole genome shotgun (WGS) entry which is preliminary data.</text>
</comment>
<dbReference type="EMBL" id="BBRZ01000252">
    <property type="protein sequence ID" value="GAM59800.1"/>
    <property type="molecule type" value="Genomic_DNA"/>
</dbReference>
<evidence type="ECO:0000313" key="3">
    <source>
        <dbReference type="Proteomes" id="UP000031671"/>
    </source>
</evidence>
<keyword evidence="3" id="KW-1185">Reference proteome</keyword>
<reference evidence="2 3" key="2">
    <citation type="submission" date="2015-01" db="EMBL/GenBank/DDBJ databases">
        <authorList>
            <consortium name="NBRP consortium"/>
            <person name="Sawabe T."/>
            <person name="Meirelles P."/>
            <person name="Feng G."/>
            <person name="Sayaka M."/>
            <person name="Hattori M."/>
            <person name="Ohkuma M."/>
        </authorList>
    </citation>
    <scope>NUCLEOTIDE SEQUENCE [LARGE SCALE GENOMIC DNA]</scope>
    <source>
        <strain evidence="3">JCM 19231</strain>
    </source>
</reference>
<proteinExistence type="predicted"/>